<keyword evidence="2" id="KW-0418">Kinase</keyword>
<dbReference type="STRING" id="216942.SLITO_v1c03150"/>
<dbReference type="SUPFAM" id="SSF53067">
    <property type="entry name" value="Actin-like ATPase domain"/>
    <property type="match status" value="1"/>
</dbReference>
<dbReference type="CDD" id="cd23763">
    <property type="entry name" value="ASKHA_ATPase_ROK"/>
    <property type="match status" value="1"/>
</dbReference>
<dbReference type="InterPro" id="IPR043129">
    <property type="entry name" value="ATPase_NBD"/>
</dbReference>
<organism evidence="2 3">
    <name type="scientific">Spiroplasma litorale</name>
    <dbReference type="NCBI Taxonomy" id="216942"/>
    <lineage>
        <taxon>Bacteria</taxon>
        <taxon>Bacillati</taxon>
        <taxon>Mycoplasmatota</taxon>
        <taxon>Mollicutes</taxon>
        <taxon>Entomoplasmatales</taxon>
        <taxon>Spiroplasmataceae</taxon>
        <taxon>Spiroplasma</taxon>
    </lineage>
</organism>
<dbReference type="Gene3D" id="3.30.420.40">
    <property type="match status" value="2"/>
</dbReference>
<sequence length="284" mass="32103">MKLAVDIGGTCIRLAIIDGKKIICKESIISEPNNFEKNFDEITNITKKWNYEIDYIGICCPGPFDPDTGIIINSNNLPGWNGLPLRKRFEEAYKIKNIKMNNDANIAALGQYVVRNNLHSLLYFTISTGIGAGFVFDGKILNGYKNTALEIANAIPDLSAENITKSGIEFIASGRNIFNNLRSEGIEIKDTKEAFDIYYKKDNKIVNAYFEYIEEKYIQFFSTAIYFFNPEIVVIGGSVAMNNKEWYEKIFDKVIEVTKDIGYKTKLEFATDLDDSTLLGCAMM</sequence>
<dbReference type="Proteomes" id="UP000067476">
    <property type="component" value="Chromosome"/>
</dbReference>
<keyword evidence="2" id="KW-0808">Transferase</keyword>
<dbReference type="PANTHER" id="PTHR18964">
    <property type="entry name" value="ROK (REPRESSOR, ORF, KINASE) FAMILY"/>
    <property type="match status" value="1"/>
</dbReference>
<evidence type="ECO:0000256" key="1">
    <source>
        <dbReference type="ARBA" id="ARBA00006479"/>
    </source>
</evidence>
<gene>
    <name evidence="2" type="primary">glk</name>
    <name evidence="2" type="ORF">SLITO_v1c03150</name>
</gene>
<dbReference type="GO" id="GO:0016301">
    <property type="term" value="F:kinase activity"/>
    <property type="evidence" value="ECO:0007669"/>
    <property type="project" value="UniProtKB-KW"/>
</dbReference>
<evidence type="ECO:0000313" key="2">
    <source>
        <dbReference type="EMBL" id="AKX33970.1"/>
    </source>
</evidence>
<dbReference type="RefSeq" id="WP_075058065.1">
    <property type="nucleotide sequence ID" value="NZ_CP012357.1"/>
</dbReference>
<dbReference type="EMBL" id="CP012357">
    <property type="protein sequence ID" value="AKX33970.1"/>
    <property type="molecule type" value="Genomic_DNA"/>
</dbReference>
<reference evidence="2 3" key="1">
    <citation type="journal article" date="2015" name="Genome Announc.">
        <title>Complete Genome Sequence of Spiroplasma litorale TN-1T (DSM 21781), a Bacterium Isolated from a Green-Eyed Horsefly (Tabanus nigrovittatus).</title>
        <authorList>
            <person name="Lo W.S."/>
            <person name="Lai Y.C."/>
            <person name="Lien Y.W."/>
            <person name="Wang T.H."/>
            <person name="Kuo C.H."/>
        </authorList>
    </citation>
    <scope>NUCLEOTIDE SEQUENCE [LARGE SCALE GENOMIC DNA]</scope>
    <source>
        <strain evidence="2 3">TN-1</strain>
    </source>
</reference>
<accession>A0A0K1W0W7</accession>
<dbReference type="Pfam" id="PF00480">
    <property type="entry name" value="ROK"/>
    <property type="match status" value="1"/>
</dbReference>
<dbReference type="KEGG" id="sll:SLITO_v1c03150"/>
<evidence type="ECO:0000313" key="3">
    <source>
        <dbReference type="Proteomes" id="UP000067476"/>
    </source>
</evidence>
<name>A0A0K1W0W7_9MOLU</name>
<dbReference type="OrthoDB" id="9796533at2"/>
<comment type="similarity">
    <text evidence="1">Belongs to the ROK (NagC/XylR) family.</text>
</comment>
<proteinExistence type="inferred from homology"/>
<protein>
    <submittedName>
        <fullName evidence="2">Glucokinase</fullName>
    </submittedName>
</protein>
<dbReference type="PATRIC" id="fig|216942.3.peg.318"/>
<dbReference type="AlphaFoldDB" id="A0A0K1W0W7"/>
<keyword evidence="3" id="KW-1185">Reference proteome</keyword>
<dbReference type="PANTHER" id="PTHR18964:SF149">
    <property type="entry name" value="BIFUNCTIONAL UDP-N-ACETYLGLUCOSAMINE 2-EPIMERASE_N-ACETYLMANNOSAMINE KINASE"/>
    <property type="match status" value="1"/>
</dbReference>
<dbReference type="InterPro" id="IPR000600">
    <property type="entry name" value="ROK"/>
</dbReference>